<dbReference type="PANTHER" id="PTHR35810:SF1">
    <property type="entry name" value="CYTOPLASMIC PROTEIN"/>
    <property type="match status" value="1"/>
</dbReference>
<organism evidence="1 2">
    <name type="scientific">Flavobacterium branchiophilum</name>
    <dbReference type="NCBI Taxonomy" id="55197"/>
    <lineage>
        <taxon>Bacteria</taxon>
        <taxon>Pseudomonadati</taxon>
        <taxon>Bacteroidota</taxon>
        <taxon>Flavobacteriia</taxon>
        <taxon>Flavobacteriales</taxon>
        <taxon>Flavobacteriaceae</taxon>
        <taxon>Flavobacterium</taxon>
    </lineage>
</organism>
<name>A0A543G1A7_9FLAO</name>
<comment type="caution">
    <text evidence="1">The sequence shown here is derived from an EMBL/GenBank/DDBJ whole genome shotgun (WGS) entry which is preliminary data.</text>
</comment>
<gene>
    <name evidence="1" type="ORF">BC670_0685</name>
</gene>
<dbReference type="Pfam" id="PF13310">
    <property type="entry name" value="Virulence_RhuM"/>
    <property type="match status" value="1"/>
</dbReference>
<dbReference type="Proteomes" id="UP000320773">
    <property type="component" value="Unassembled WGS sequence"/>
</dbReference>
<dbReference type="AlphaFoldDB" id="A0A543G1A7"/>
<sequence length="284" mass="32709">MKNEIILYSPNELPDHIEVRLENETVWLNRQQISLLFGRDVKTIGKHINNVFIEEELQKSATVANFATVQKEGGRTIERQIEYYNLDVIISVGYRVKSKQGTQFRIWATNVLRDYLLKGYAINQRMNRIENHVEHLAEKVNAISLQIQSAEIPNQGVFFDGQVFDAYELASKIIRSATKSIYLIDNYIDESTLTQLSKKNKNVIVTLLTKNSSKQLALDIKKANDQYGNFELKPFDKSHDRFLIIDESTVYHLGASLKDLGKKWFAFTKMDSCSVENILNSIKK</sequence>
<accession>A0A543G1A7</accession>
<dbReference type="SUPFAM" id="SSF56024">
    <property type="entry name" value="Phospholipase D/nuclease"/>
    <property type="match status" value="1"/>
</dbReference>
<dbReference type="EMBL" id="VFPJ01000001">
    <property type="protein sequence ID" value="TQM39845.1"/>
    <property type="molecule type" value="Genomic_DNA"/>
</dbReference>
<dbReference type="RefSeq" id="WP_089080820.1">
    <property type="nucleotide sequence ID" value="NZ_VFPJ01000001.1"/>
</dbReference>
<dbReference type="InterPro" id="IPR011204">
    <property type="entry name" value="Virulence_RhuM-like"/>
</dbReference>
<proteinExistence type="predicted"/>
<dbReference type="PANTHER" id="PTHR35810">
    <property type="entry name" value="CYTOPLASMIC PROTEIN-RELATED"/>
    <property type="match status" value="1"/>
</dbReference>
<evidence type="ECO:0000313" key="1">
    <source>
        <dbReference type="EMBL" id="TQM39845.1"/>
    </source>
</evidence>
<evidence type="ECO:0000313" key="2">
    <source>
        <dbReference type="Proteomes" id="UP000320773"/>
    </source>
</evidence>
<protein>
    <submittedName>
        <fullName evidence="1">Virulence RhuM family protein</fullName>
    </submittedName>
</protein>
<reference evidence="1 2" key="1">
    <citation type="submission" date="2019-06" db="EMBL/GenBank/DDBJ databases">
        <title>Genomic Encyclopedia of Archaeal and Bacterial Type Strains, Phase II (KMG-II): from individual species to whole genera.</title>
        <authorList>
            <person name="Goeker M."/>
        </authorList>
    </citation>
    <scope>NUCLEOTIDE SEQUENCE [LARGE SCALE GENOMIC DNA]</scope>
    <source>
        <strain evidence="1 2">DSM 24789</strain>
    </source>
</reference>